<keyword evidence="2" id="KW-1185">Reference proteome</keyword>
<feature type="non-terminal residue" evidence="1">
    <location>
        <position position="333"/>
    </location>
</feature>
<dbReference type="Proteomes" id="UP001251870">
    <property type="component" value="Unassembled WGS sequence"/>
</dbReference>
<dbReference type="EMBL" id="JAVKGR010000017">
    <property type="protein sequence ID" value="MDR8020132.1"/>
    <property type="molecule type" value="Genomic_DNA"/>
</dbReference>
<proteinExistence type="predicted"/>
<name>A0ABU2DUE8_9MICC</name>
<organism evidence="1 2">
    <name type="scientific">Nesterenkonia aerolata</name>
    <dbReference type="NCBI Taxonomy" id="3074079"/>
    <lineage>
        <taxon>Bacteria</taxon>
        <taxon>Bacillati</taxon>
        <taxon>Actinomycetota</taxon>
        <taxon>Actinomycetes</taxon>
        <taxon>Micrococcales</taxon>
        <taxon>Micrococcaceae</taxon>
        <taxon>Nesterenkonia</taxon>
    </lineage>
</organism>
<reference evidence="1 2" key="1">
    <citation type="submission" date="2023-09" db="EMBL/GenBank/DDBJ databases">
        <title>Description of three actinobacteria isolated from air of manufacturing shop in a pharmaceutical factory.</title>
        <authorList>
            <person name="Zhang D.-F."/>
        </authorList>
    </citation>
    <scope>NUCLEOTIDE SEQUENCE [LARGE SCALE GENOMIC DNA]</scope>
    <source>
        <strain evidence="1 2">LY-0111</strain>
    </source>
</reference>
<evidence type="ECO:0000313" key="1">
    <source>
        <dbReference type="EMBL" id="MDR8020132.1"/>
    </source>
</evidence>
<evidence type="ECO:0000313" key="2">
    <source>
        <dbReference type="Proteomes" id="UP001251870"/>
    </source>
</evidence>
<sequence length="333" mass="36255">MAGNGIDGWNTGSTANFRVVVGSLYDARDVQATVTYESPTDQGEFRAPGFPVSPAGGATPQEFKAVTLTNLVQPQLQEDGRTITWDVTEDRTLPGGSSSHFMVQAETSHLVGLGPDTPIEANLVLTGEWDVPVECEDEEIPDYGPTQPGDLAQCELDWRVAATIDRRLEDYSNNGYRWAVHPDNGKGYVNAQHWMSGDGSTVFWRVPFATEYAIEEGTQIVLEPGENWSINPGSFADRTGDFTFQRFTGVDGYEETAGGVASYQIDDAGRLIVTLPAMPANSHVLFTFNGTPAEGVDPLRTGFDIDGTVKGRYTEESLEMLDCLEDPDPEPTD</sequence>
<accession>A0ABU2DUE8</accession>
<protein>
    <submittedName>
        <fullName evidence="1">Uncharacterized protein</fullName>
    </submittedName>
</protein>
<dbReference type="RefSeq" id="WP_310549114.1">
    <property type="nucleotide sequence ID" value="NZ_JAVKGR010000017.1"/>
</dbReference>
<gene>
    <name evidence="1" type="ORF">RIL96_11205</name>
</gene>
<comment type="caution">
    <text evidence="1">The sequence shown here is derived from an EMBL/GenBank/DDBJ whole genome shotgun (WGS) entry which is preliminary data.</text>
</comment>